<name>A0A1I5SRL8_9PSEU</name>
<dbReference type="InterPro" id="IPR028082">
    <property type="entry name" value="Peripla_BP_I"/>
</dbReference>
<dbReference type="STRING" id="587909.SAMN05421810_103240"/>
<gene>
    <name evidence="5" type="ORF">SAMN05421810_103240</name>
</gene>
<protein>
    <submittedName>
        <fullName evidence="5">Substrate-binding protein-like domain-containing protein</fullName>
    </submittedName>
</protein>
<evidence type="ECO:0000313" key="6">
    <source>
        <dbReference type="Proteomes" id="UP000198727"/>
    </source>
</evidence>
<dbReference type="AlphaFoldDB" id="A0A1I5SRL8"/>
<evidence type="ECO:0000313" key="5">
    <source>
        <dbReference type="EMBL" id="SFP73157.1"/>
    </source>
</evidence>
<dbReference type="Proteomes" id="UP000198727">
    <property type="component" value="Unassembled WGS sequence"/>
</dbReference>
<dbReference type="EMBL" id="FOWW01000003">
    <property type="protein sequence ID" value="SFP73157.1"/>
    <property type="molecule type" value="Genomic_DNA"/>
</dbReference>
<evidence type="ECO:0000256" key="3">
    <source>
        <dbReference type="ARBA" id="ARBA00023163"/>
    </source>
</evidence>
<keyword evidence="1" id="KW-0805">Transcription regulation</keyword>
<sequence length="73" mass="7895">MRVPEDLSLVAVCPEDMAVSYSVPLTTVAIPSDEVGRLAVEMVIRQLDGAATPEVRLLSPRLTPGHSTAPRRR</sequence>
<dbReference type="Gene3D" id="3.40.50.2300">
    <property type="match status" value="2"/>
</dbReference>
<dbReference type="Pfam" id="PF13377">
    <property type="entry name" value="Peripla_BP_3"/>
    <property type="match status" value="1"/>
</dbReference>
<evidence type="ECO:0000256" key="2">
    <source>
        <dbReference type="ARBA" id="ARBA00023125"/>
    </source>
</evidence>
<reference evidence="6" key="1">
    <citation type="submission" date="2016-10" db="EMBL/GenBank/DDBJ databases">
        <authorList>
            <person name="Varghese N."/>
            <person name="Submissions S."/>
        </authorList>
    </citation>
    <scope>NUCLEOTIDE SEQUENCE [LARGE SCALE GENOMIC DNA]</scope>
    <source>
        <strain evidence="6">CGMCC 4.5579</strain>
    </source>
</reference>
<organism evidence="5 6">
    <name type="scientific">Amycolatopsis arida</name>
    <dbReference type="NCBI Taxonomy" id="587909"/>
    <lineage>
        <taxon>Bacteria</taxon>
        <taxon>Bacillati</taxon>
        <taxon>Actinomycetota</taxon>
        <taxon>Actinomycetes</taxon>
        <taxon>Pseudonocardiales</taxon>
        <taxon>Pseudonocardiaceae</taxon>
        <taxon>Amycolatopsis</taxon>
    </lineage>
</organism>
<accession>A0A1I5SRL8</accession>
<dbReference type="SUPFAM" id="SSF53822">
    <property type="entry name" value="Periplasmic binding protein-like I"/>
    <property type="match status" value="1"/>
</dbReference>
<evidence type="ECO:0000259" key="4">
    <source>
        <dbReference type="Pfam" id="PF13377"/>
    </source>
</evidence>
<keyword evidence="6" id="KW-1185">Reference proteome</keyword>
<feature type="domain" description="Transcriptional regulator LacI/GalR-like sensor" evidence="4">
    <location>
        <begin position="1"/>
        <end position="68"/>
    </location>
</feature>
<dbReference type="InterPro" id="IPR046335">
    <property type="entry name" value="LacI/GalR-like_sensor"/>
</dbReference>
<evidence type="ECO:0000256" key="1">
    <source>
        <dbReference type="ARBA" id="ARBA00023015"/>
    </source>
</evidence>
<keyword evidence="3" id="KW-0804">Transcription</keyword>
<dbReference type="GO" id="GO:0003677">
    <property type="term" value="F:DNA binding"/>
    <property type="evidence" value="ECO:0007669"/>
    <property type="project" value="UniProtKB-KW"/>
</dbReference>
<keyword evidence="2" id="KW-0238">DNA-binding</keyword>
<proteinExistence type="predicted"/>